<dbReference type="EMBL" id="JADGJD010001838">
    <property type="protein sequence ID" value="KAJ3037360.1"/>
    <property type="molecule type" value="Genomic_DNA"/>
</dbReference>
<organism evidence="2 3">
    <name type="scientific">Rhizophlyctis rosea</name>
    <dbReference type="NCBI Taxonomy" id="64517"/>
    <lineage>
        <taxon>Eukaryota</taxon>
        <taxon>Fungi</taxon>
        <taxon>Fungi incertae sedis</taxon>
        <taxon>Chytridiomycota</taxon>
        <taxon>Chytridiomycota incertae sedis</taxon>
        <taxon>Chytridiomycetes</taxon>
        <taxon>Rhizophlyctidales</taxon>
        <taxon>Rhizophlyctidaceae</taxon>
        <taxon>Rhizophlyctis</taxon>
    </lineage>
</organism>
<feature type="compositionally biased region" description="Low complexity" evidence="1">
    <location>
        <begin position="27"/>
        <end position="41"/>
    </location>
</feature>
<dbReference type="AlphaFoldDB" id="A0AAD5S2I0"/>
<protein>
    <submittedName>
        <fullName evidence="2">Uncharacterized protein</fullName>
    </submittedName>
</protein>
<accession>A0AAD5S2I0</accession>
<keyword evidence="3" id="KW-1185">Reference proteome</keyword>
<gene>
    <name evidence="2" type="ORF">HK097_003529</name>
</gene>
<dbReference type="Proteomes" id="UP001212841">
    <property type="component" value="Unassembled WGS sequence"/>
</dbReference>
<sequence>MPNPAAAPFVLGAAALSGAAYYYNNNRRRSSSSSISSTASDGGAGADLKTYNVSYNPSTEQRKPTFSETNPQYGKDLRWAQDASRPGSWKWV</sequence>
<name>A0AAD5S2I0_9FUNG</name>
<feature type="region of interest" description="Disordered" evidence="1">
    <location>
        <begin position="27"/>
        <end position="92"/>
    </location>
</feature>
<evidence type="ECO:0000256" key="1">
    <source>
        <dbReference type="SAM" id="MobiDB-lite"/>
    </source>
</evidence>
<comment type="caution">
    <text evidence="2">The sequence shown here is derived from an EMBL/GenBank/DDBJ whole genome shotgun (WGS) entry which is preliminary data.</text>
</comment>
<reference evidence="2" key="1">
    <citation type="submission" date="2020-05" db="EMBL/GenBank/DDBJ databases">
        <title>Phylogenomic resolution of chytrid fungi.</title>
        <authorList>
            <person name="Stajich J.E."/>
            <person name="Amses K."/>
            <person name="Simmons R."/>
            <person name="Seto K."/>
            <person name="Myers J."/>
            <person name="Bonds A."/>
            <person name="Quandt C.A."/>
            <person name="Barry K."/>
            <person name="Liu P."/>
            <person name="Grigoriev I."/>
            <person name="Longcore J.E."/>
            <person name="James T.Y."/>
        </authorList>
    </citation>
    <scope>NUCLEOTIDE SEQUENCE</scope>
    <source>
        <strain evidence="2">JEL0318</strain>
    </source>
</reference>
<evidence type="ECO:0000313" key="2">
    <source>
        <dbReference type="EMBL" id="KAJ3037360.1"/>
    </source>
</evidence>
<evidence type="ECO:0000313" key="3">
    <source>
        <dbReference type="Proteomes" id="UP001212841"/>
    </source>
</evidence>
<proteinExistence type="predicted"/>